<dbReference type="AlphaFoldDB" id="A0A6A5HW32"/>
<evidence type="ECO:0000313" key="2">
    <source>
        <dbReference type="EMBL" id="KAF1770517.1"/>
    </source>
</evidence>
<name>A0A6A5HW32_CAERE</name>
<organism evidence="2 3">
    <name type="scientific">Caenorhabditis remanei</name>
    <name type="common">Caenorhabditis vulgaris</name>
    <dbReference type="NCBI Taxonomy" id="31234"/>
    <lineage>
        <taxon>Eukaryota</taxon>
        <taxon>Metazoa</taxon>
        <taxon>Ecdysozoa</taxon>
        <taxon>Nematoda</taxon>
        <taxon>Chromadorea</taxon>
        <taxon>Rhabditida</taxon>
        <taxon>Rhabditina</taxon>
        <taxon>Rhabditomorpha</taxon>
        <taxon>Rhabditoidea</taxon>
        <taxon>Rhabditidae</taxon>
        <taxon>Peloderinae</taxon>
        <taxon>Caenorhabditis</taxon>
    </lineage>
</organism>
<sequence length="385" mass="43516">MSDNPTRQNPPSRTEHVVPVVIEESEKKDEQSLKSKITGLFKKSTAHSDYPISDQYDGPLDSTHRAENLQDVPLSHEVASYPSEFSYEKLPEHVVPVVIEESEKKDEQSLKSKITGLFKKSPSHLDYPISDQYDGPLDSTHRAENLQDVPLSHEVASYPSEFSYEKLPEHVVPVVIEEPEKKDEQSLKSKITGLFKKSQHAHSDYPISDQYDGPLDSTHRAENLQDVPLSHEVASYPSEFSYEKLPEHVVPVVIEESEKKDEQSLKSKITGLFKKSPSHLDYPISDQYDGPLDSTHRAENLQDVPLSHEVASYPSEFSYEKLPEHVVPVVIEESEKKDEQSLKSKITGLFKKSTAHSDYPISDQYDGPLDSTHRAENAPRCPTFS</sequence>
<dbReference type="Proteomes" id="UP000483820">
    <property type="component" value="Chromosome I"/>
</dbReference>
<dbReference type="GeneID" id="9810461"/>
<evidence type="ECO:0000256" key="1">
    <source>
        <dbReference type="SAM" id="MobiDB-lite"/>
    </source>
</evidence>
<reference evidence="2 3" key="1">
    <citation type="submission" date="2019-12" db="EMBL/GenBank/DDBJ databases">
        <title>Chromosome-level assembly of the Caenorhabditis remanei genome.</title>
        <authorList>
            <person name="Teterina A.A."/>
            <person name="Willis J.H."/>
            <person name="Phillips P.C."/>
        </authorList>
    </citation>
    <scope>NUCLEOTIDE SEQUENCE [LARGE SCALE GENOMIC DNA]</scope>
    <source>
        <strain evidence="2 3">PX506</strain>
        <tissue evidence="2">Whole organism</tissue>
    </source>
</reference>
<proteinExistence type="predicted"/>
<accession>A0A6A5HW32</accession>
<protein>
    <submittedName>
        <fullName evidence="2">Uncharacterized protein</fullName>
    </submittedName>
</protein>
<dbReference type="EMBL" id="WUAV01000001">
    <property type="protein sequence ID" value="KAF1770517.1"/>
    <property type="molecule type" value="Genomic_DNA"/>
</dbReference>
<feature type="compositionally biased region" description="Polar residues" evidence="1">
    <location>
        <begin position="1"/>
        <end position="12"/>
    </location>
</feature>
<dbReference type="RefSeq" id="XP_053592022.1">
    <property type="nucleotide sequence ID" value="XM_053723377.1"/>
</dbReference>
<evidence type="ECO:0000313" key="3">
    <source>
        <dbReference type="Proteomes" id="UP000483820"/>
    </source>
</evidence>
<gene>
    <name evidence="2" type="ORF">GCK72_002336</name>
</gene>
<feature type="region of interest" description="Disordered" evidence="1">
    <location>
        <begin position="1"/>
        <end position="34"/>
    </location>
</feature>
<dbReference type="CTD" id="9810461"/>
<dbReference type="KEGG" id="crq:GCK72_002336"/>
<feature type="region of interest" description="Disordered" evidence="1">
    <location>
        <begin position="47"/>
        <end position="67"/>
    </location>
</feature>
<comment type="caution">
    <text evidence="2">The sequence shown here is derived from an EMBL/GenBank/DDBJ whole genome shotgun (WGS) entry which is preliminary data.</text>
</comment>
<feature type="region of interest" description="Disordered" evidence="1">
    <location>
        <begin position="356"/>
        <end position="385"/>
    </location>
</feature>
<feature type="compositionally biased region" description="Basic and acidic residues" evidence="1">
    <location>
        <begin position="24"/>
        <end position="33"/>
    </location>
</feature>
<feature type="region of interest" description="Disordered" evidence="1">
    <location>
        <begin position="196"/>
        <end position="222"/>
    </location>
</feature>